<evidence type="ECO:0000313" key="1">
    <source>
        <dbReference type="EMBL" id="MTI26773.1"/>
    </source>
</evidence>
<dbReference type="InterPro" id="IPR016084">
    <property type="entry name" value="Haem_Oase-like_multi-hlx"/>
</dbReference>
<proteinExistence type="predicted"/>
<name>A0ABW9RS08_9BACT</name>
<evidence type="ECO:0000313" key="2">
    <source>
        <dbReference type="Proteomes" id="UP000798808"/>
    </source>
</evidence>
<dbReference type="Gene3D" id="1.20.910.10">
    <property type="entry name" value="Heme oxygenase-like"/>
    <property type="match status" value="1"/>
</dbReference>
<protein>
    <submittedName>
        <fullName evidence="1">DUF3050 domain-containing protein</fullName>
    </submittedName>
</protein>
<dbReference type="InterPro" id="IPR024423">
    <property type="entry name" value="DUF3050"/>
</dbReference>
<accession>A0ABW9RS08</accession>
<comment type="caution">
    <text evidence="1">The sequence shown here is derived from an EMBL/GenBank/DDBJ whole genome shotgun (WGS) entry which is preliminary data.</text>
</comment>
<reference evidence="1 2" key="1">
    <citation type="submission" date="2019-02" db="EMBL/GenBank/DDBJ databases">
        <authorList>
            <person name="Goldberg S.R."/>
            <person name="Haltli B.A."/>
            <person name="Correa H."/>
            <person name="Russell K.G."/>
        </authorList>
    </citation>
    <scope>NUCLEOTIDE SEQUENCE [LARGE SCALE GENOMIC DNA]</scope>
    <source>
        <strain evidence="1 2">JCM 16186</strain>
    </source>
</reference>
<keyword evidence="2" id="KW-1185">Reference proteome</keyword>
<gene>
    <name evidence="1" type="ORF">E1163_17595</name>
</gene>
<organism evidence="1 2">
    <name type="scientific">Fulvivirga kasyanovii</name>
    <dbReference type="NCBI Taxonomy" id="396812"/>
    <lineage>
        <taxon>Bacteria</taxon>
        <taxon>Pseudomonadati</taxon>
        <taxon>Bacteroidota</taxon>
        <taxon>Cytophagia</taxon>
        <taxon>Cytophagales</taxon>
        <taxon>Fulvivirgaceae</taxon>
        <taxon>Fulvivirga</taxon>
    </lineage>
</organism>
<dbReference type="Pfam" id="PF11251">
    <property type="entry name" value="DUF3050"/>
    <property type="match status" value="1"/>
</dbReference>
<dbReference type="Proteomes" id="UP000798808">
    <property type="component" value="Unassembled WGS sequence"/>
</dbReference>
<dbReference type="SUPFAM" id="SSF48613">
    <property type="entry name" value="Heme oxygenase-like"/>
    <property type="match status" value="1"/>
</dbReference>
<sequence>MQGTDRIENQLQDLRENLTHHKLYTRLSSIRDIQIFMEHHVFAVWDFMSLLKALQINLTCTNIPWTPTPNPALTRFVNEIVLGEESDINEAGEPKSHFEMYLDAMDQAGADTSTINAFIELINTGTSVTEAANQTGIDRVVANFIAFTFDVIATGKPHLIASAFTFGREDLIPDMFIEIVNHAEKEDESKSYHKLIYYLNRHIELDGDEHGPLSLQMISALCGDDQSKWDEALETAKQALEHRIKLWDRIAAVITEDKTADVDLV</sequence>
<dbReference type="RefSeq" id="WP_155173782.1">
    <property type="nucleotide sequence ID" value="NZ_BAAAFL010000068.1"/>
</dbReference>
<dbReference type="EMBL" id="SMLW01000597">
    <property type="protein sequence ID" value="MTI26773.1"/>
    <property type="molecule type" value="Genomic_DNA"/>
</dbReference>